<keyword evidence="2" id="KW-1185">Reference proteome</keyword>
<sequence>MKFFFPDSQDLVDPSFDFETERRDDLRVRQRDDLYAHEVFRSRAYDGLLVSKGIVDGYGQVGSRYTIGQKHRLLRNGVKEFLRIEEVPYPLEVMGDCGAFTYVKEKVPPYTADEVINFYSDCRFDYGVSVDHVILAYQPDWDAKGEQPPEEVKERQAITLSLAEQFWTRCKARKEGFTPIGVAQGWSPKSYAHAVKELQAIGYSYIALGGMVPLKTAEVLASLEKIAEVRKPKTRLHLLGVTRLDHMNAFADLGVASIDGTSPLRQAFKDASDNYYTLSRTYSAIRIPQVEGNAKLQKKISSGVIRQETARKLEKAALAAMAAFDKGKLDINASIAALTDYEELCAESSPQEKKAGAAKKRTSRAEVYREVLSDQPWKKCGCEVCRSIGHHVILFRGAERNRRRGFHNVWVFYRKLRSELGLGLEDAA</sequence>
<comment type="caution">
    <text evidence="1">The sequence shown here is derived from an EMBL/GenBank/DDBJ whole genome shotgun (WGS) entry which is preliminary data.</text>
</comment>
<dbReference type="InterPro" id="IPR036511">
    <property type="entry name" value="TGT-like_sf"/>
</dbReference>
<dbReference type="PATRIC" id="fig|394096.3.peg.1769"/>
<dbReference type="NCBIfam" id="NF041059">
    <property type="entry name" value="DpdA"/>
    <property type="match status" value="1"/>
</dbReference>
<organism evidence="1 2">
    <name type="scientific">Hyalangium minutum</name>
    <dbReference type="NCBI Taxonomy" id="394096"/>
    <lineage>
        <taxon>Bacteria</taxon>
        <taxon>Pseudomonadati</taxon>
        <taxon>Myxococcota</taxon>
        <taxon>Myxococcia</taxon>
        <taxon>Myxococcales</taxon>
        <taxon>Cystobacterineae</taxon>
        <taxon>Archangiaceae</taxon>
        <taxon>Hyalangium</taxon>
    </lineage>
</organism>
<dbReference type="STRING" id="394096.DB31_5287"/>
<dbReference type="SUPFAM" id="SSF51713">
    <property type="entry name" value="tRNA-guanine transglycosylase"/>
    <property type="match status" value="1"/>
</dbReference>
<dbReference type="RefSeq" id="WP_044185076.1">
    <property type="nucleotide sequence ID" value="NZ_JMCB01000003.1"/>
</dbReference>
<proteinExistence type="predicted"/>
<protein>
    <submittedName>
        <fullName evidence="1">Archaeosine tRNA-ribosyltransferase</fullName>
    </submittedName>
</protein>
<dbReference type="GO" id="GO:0006400">
    <property type="term" value="P:tRNA modification"/>
    <property type="evidence" value="ECO:0007669"/>
    <property type="project" value="InterPro"/>
</dbReference>
<evidence type="ECO:0000313" key="1">
    <source>
        <dbReference type="EMBL" id="KFE70245.1"/>
    </source>
</evidence>
<dbReference type="EMBL" id="JMCB01000003">
    <property type="protein sequence ID" value="KFE70245.1"/>
    <property type="molecule type" value="Genomic_DNA"/>
</dbReference>
<evidence type="ECO:0000313" key="2">
    <source>
        <dbReference type="Proteomes" id="UP000028725"/>
    </source>
</evidence>
<accession>A0A085WRD2</accession>
<dbReference type="AlphaFoldDB" id="A0A085WRD2"/>
<gene>
    <name evidence="1" type="ORF">DB31_5287</name>
</gene>
<name>A0A085WRD2_9BACT</name>
<keyword evidence="1" id="KW-0808">Transferase</keyword>
<dbReference type="OrthoDB" id="233198at2"/>
<dbReference type="Gene3D" id="3.20.20.105">
    <property type="entry name" value="Queuine tRNA-ribosyltransferase-like"/>
    <property type="match status" value="1"/>
</dbReference>
<dbReference type="GO" id="GO:0016740">
    <property type="term" value="F:transferase activity"/>
    <property type="evidence" value="ECO:0007669"/>
    <property type="project" value="UniProtKB-KW"/>
</dbReference>
<reference evidence="1 2" key="1">
    <citation type="submission" date="2014-04" db="EMBL/GenBank/DDBJ databases">
        <title>Genome assembly of Hyalangium minutum DSM 14724.</title>
        <authorList>
            <person name="Sharma G."/>
            <person name="Subramanian S."/>
        </authorList>
    </citation>
    <scope>NUCLEOTIDE SEQUENCE [LARGE SCALE GENOMIC DNA]</scope>
    <source>
        <strain evidence="1 2">DSM 14724</strain>
    </source>
</reference>
<dbReference type="Proteomes" id="UP000028725">
    <property type="component" value="Unassembled WGS sequence"/>
</dbReference>
<dbReference type="InterPro" id="IPR053537">
    <property type="entry name" value="DNA-guanine_TGase"/>
</dbReference>